<dbReference type="Proteomes" id="UP001501138">
    <property type="component" value="Unassembled WGS sequence"/>
</dbReference>
<feature type="transmembrane region" description="Helical" evidence="6">
    <location>
        <begin position="261"/>
        <end position="280"/>
    </location>
</feature>
<feature type="transmembrane region" description="Helical" evidence="6">
    <location>
        <begin position="35"/>
        <end position="58"/>
    </location>
</feature>
<proteinExistence type="predicted"/>
<feature type="transmembrane region" description="Helical" evidence="6">
    <location>
        <begin position="123"/>
        <end position="148"/>
    </location>
</feature>
<evidence type="ECO:0000256" key="4">
    <source>
        <dbReference type="ARBA" id="ARBA00022989"/>
    </source>
</evidence>
<feature type="transmembrane region" description="Helical" evidence="6">
    <location>
        <begin position="351"/>
        <end position="371"/>
    </location>
</feature>
<comment type="caution">
    <text evidence="8">The sequence shown here is derived from an EMBL/GenBank/DDBJ whole genome shotgun (WGS) entry which is preliminary data.</text>
</comment>
<feature type="domain" description="ABC3 transporter permease C-terminal" evidence="7">
    <location>
        <begin position="37"/>
        <end position="149"/>
    </location>
</feature>
<gene>
    <name evidence="8" type="ORF">GCM10009809_12050</name>
</gene>
<evidence type="ECO:0000313" key="8">
    <source>
        <dbReference type="EMBL" id="GAA1717705.1"/>
    </source>
</evidence>
<keyword evidence="9" id="KW-1185">Reference proteome</keyword>
<name>A0ABN2J491_9MICO</name>
<dbReference type="EMBL" id="BAAAPM010000003">
    <property type="protein sequence ID" value="GAA1717705.1"/>
    <property type="molecule type" value="Genomic_DNA"/>
</dbReference>
<evidence type="ECO:0000259" key="7">
    <source>
        <dbReference type="Pfam" id="PF02687"/>
    </source>
</evidence>
<evidence type="ECO:0000256" key="1">
    <source>
        <dbReference type="ARBA" id="ARBA00004651"/>
    </source>
</evidence>
<feature type="transmembrane region" description="Helical" evidence="6">
    <location>
        <begin position="169"/>
        <end position="192"/>
    </location>
</feature>
<organism evidence="8 9">
    <name type="scientific">Isoptericola hypogeus</name>
    <dbReference type="NCBI Taxonomy" id="300179"/>
    <lineage>
        <taxon>Bacteria</taxon>
        <taxon>Bacillati</taxon>
        <taxon>Actinomycetota</taxon>
        <taxon>Actinomycetes</taxon>
        <taxon>Micrococcales</taxon>
        <taxon>Promicromonosporaceae</taxon>
        <taxon>Isoptericola</taxon>
    </lineage>
</organism>
<sequence>MSFAVVTALLTLVLGGAQAFFRWDDDLASTYESLAVIACVLLLVPLSTVGASAARLAARRRDERLASLRLLGATTGTVTALTVLEAAVTALLGSLLGLVLYAATAPLVGLLHFRGAAIGSQMWVPWWWLPLVVAGVTLLAAASAVAGLRAVVVTPLGVRTRQRAGTAHWVRVVVAVVVLVVGLGLTQALGLLGQLGGIVAVIAALAAAFGGMLLALDALGPWFVRVRARRQAKRAQTVPRLLAARMILEDPKTAWRQVSGVAMTSFVGVFGAVGLAMAAVSDDASMPADERWLMHDISTGVLVTVAGSFLMVACSVGINQAAATLDRAAVHVSLDRLGVPRTVMAEAARRAVMSALWMVAGGSALCAAVLLFPLVGFAIFVQPVAIVTALAVFAAGFLAVRGAAALCTRLVPGILARPERVL</sequence>
<protein>
    <submittedName>
        <fullName evidence="8">Transporter</fullName>
    </submittedName>
</protein>
<keyword evidence="2" id="KW-1003">Cell membrane</keyword>
<feature type="transmembrane region" description="Helical" evidence="6">
    <location>
        <begin position="70"/>
        <end position="103"/>
    </location>
</feature>
<dbReference type="Pfam" id="PF02687">
    <property type="entry name" value="FtsX"/>
    <property type="match status" value="1"/>
</dbReference>
<feature type="transmembrane region" description="Helical" evidence="6">
    <location>
        <begin position="300"/>
        <end position="318"/>
    </location>
</feature>
<keyword evidence="4 6" id="KW-1133">Transmembrane helix</keyword>
<keyword evidence="3 6" id="KW-0812">Transmembrane</keyword>
<reference evidence="8 9" key="1">
    <citation type="journal article" date="2019" name="Int. J. Syst. Evol. Microbiol.">
        <title>The Global Catalogue of Microorganisms (GCM) 10K type strain sequencing project: providing services to taxonomists for standard genome sequencing and annotation.</title>
        <authorList>
            <consortium name="The Broad Institute Genomics Platform"/>
            <consortium name="The Broad Institute Genome Sequencing Center for Infectious Disease"/>
            <person name="Wu L."/>
            <person name="Ma J."/>
        </authorList>
    </citation>
    <scope>NUCLEOTIDE SEQUENCE [LARGE SCALE GENOMIC DNA]</scope>
    <source>
        <strain evidence="8 9">JCM 15589</strain>
    </source>
</reference>
<keyword evidence="5 6" id="KW-0472">Membrane</keyword>
<evidence type="ECO:0000256" key="6">
    <source>
        <dbReference type="SAM" id="Phobius"/>
    </source>
</evidence>
<accession>A0ABN2J491</accession>
<dbReference type="InterPro" id="IPR003838">
    <property type="entry name" value="ABC3_permease_C"/>
</dbReference>
<feature type="transmembrane region" description="Helical" evidence="6">
    <location>
        <begin position="377"/>
        <end position="400"/>
    </location>
</feature>
<evidence type="ECO:0000256" key="5">
    <source>
        <dbReference type="ARBA" id="ARBA00023136"/>
    </source>
</evidence>
<evidence type="ECO:0000256" key="2">
    <source>
        <dbReference type="ARBA" id="ARBA00022475"/>
    </source>
</evidence>
<feature type="transmembrane region" description="Helical" evidence="6">
    <location>
        <begin position="198"/>
        <end position="224"/>
    </location>
</feature>
<comment type="subcellular location">
    <subcellularLocation>
        <location evidence="1">Cell membrane</location>
        <topology evidence="1">Multi-pass membrane protein</topology>
    </subcellularLocation>
</comment>
<evidence type="ECO:0000313" key="9">
    <source>
        <dbReference type="Proteomes" id="UP001501138"/>
    </source>
</evidence>
<evidence type="ECO:0000256" key="3">
    <source>
        <dbReference type="ARBA" id="ARBA00022692"/>
    </source>
</evidence>